<dbReference type="RefSeq" id="WP_227352232.1">
    <property type="nucleotide sequence ID" value="NZ_JAJDKX010000031.1"/>
</dbReference>
<dbReference type="InterPro" id="IPR025587">
    <property type="entry name" value="DUF4351"/>
</dbReference>
<sequence>MLKGDYEGLRKNRMICSEDFKMAAIFTHTDIKEEDLLGGDEINMCVAMNQLFQRMRNEKESIGIEKVRQEEKQSTLKELLKVKLGTLSSPLEKQLTETSLEKLNELTLNIFNINSEEDVLNLMN</sequence>
<evidence type="ECO:0000313" key="2">
    <source>
        <dbReference type="EMBL" id="MCQ5063110.1"/>
    </source>
</evidence>
<organism evidence="2 3">
    <name type="scientific">Faecalibacillus intestinalis</name>
    <dbReference type="NCBI Taxonomy" id="1982626"/>
    <lineage>
        <taxon>Bacteria</taxon>
        <taxon>Bacillati</taxon>
        <taxon>Bacillota</taxon>
        <taxon>Erysipelotrichia</taxon>
        <taxon>Erysipelotrichales</taxon>
        <taxon>Coprobacillaceae</taxon>
        <taxon>Faecalibacillus</taxon>
    </lineage>
</organism>
<feature type="domain" description="DUF4351" evidence="1">
    <location>
        <begin position="66"/>
        <end position="120"/>
    </location>
</feature>
<dbReference type="EMBL" id="JANGBO010000027">
    <property type="protein sequence ID" value="MCQ5063110.1"/>
    <property type="molecule type" value="Genomic_DNA"/>
</dbReference>
<name>A0AAP2UI78_9FIRM</name>
<protein>
    <submittedName>
        <fullName evidence="2">DUF4351 domain-containing protein</fullName>
    </submittedName>
</protein>
<proteinExistence type="predicted"/>
<dbReference type="Proteomes" id="UP001204814">
    <property type="component" value="Unassembled WGS sequence"/>
</dbReference>
<dbReference type="AlphaFoldDB" id="A0AAP2UI78"/>
<accession>A0AAP2UI78</accession>
<gene>
    <name evidence="2" type="ORF">NE542_14925</name>
</gene>
<comment type="caution">
    <text evidence="2">The sequence shown here is derived from an EMBL/GenBank/DDBJ whole genome shotgun (WGS) entry which is preliminary data.</text>
</comment>
<dbReference type="Pfam" id="PF14261">
    <property type="entry name" value="DUF4351"/>
    <property type="match status" value="1"/>
</dbReference>
<evidence type="ECO:0000259" key="1">
    <source>
        <dbReference type="Pfam" id="PF14261"/>
    </source>
</evidence>
<reference evidence="2" key="1">
    <citation type="submission" date="2022-06" db="EMBL/GenBank/DDBJ databases">
        <title>Isolation of gut microbiota from human fecal samples.</title>
        <authorList>
            <person name="Pamer E.G."/>
            <person name="Barat B."/>
            <person name="Waligurski E."/>
            <person name="Medina S."/>
            <person name="Paddock L."/>
            <person name="Mostad J."/>
        </authorList>
    </citation>
    <scope>NUCLEOTIDE SEQUENCE</scope>
    <source>
        <strain evidence="2">DFI.6.24</strain>
    </source>
</reference>
<evidence type="ECO:0000313" key="3">
    <source>
        <dbReference type="Proteomes" id="UP001204814"/>
    </source>
</evidence>